<dbReference type="Pfam" id="PF20349">
    <property type="entry name" value="DUF6644"/>
    <property type="match status" value="1"/>
</dbReference>
<keyword evidence="1" id="KW-1133">Transmembrane helix</keyword>
<keyword evidence="1" id="KW-0812">Transmembrane</keyword>
<dbReference type="InterPro" id="IPR046586">
    <property type="entry name" value="DUF6644"/>
</dbReference>
<feature type="domain" description="DUF6644" evidence="2">
    <location>
        <begin position="30"/>
        <end position="159"/>
    </location>
</feature>
<proteinExistence type="predicted"/>
<accession>A0A381VS57</accession>
<dbReference type="AlphaFoldDB" id="A0A381VS57"/>
<feature type="transmembrane region" description="Helical" evidence="1">
    <location>
        <begin position="100"/>
        <end position="119"/>
    </location>
</feature>
<name>A0A381VS57_9ZZZZ</name>
<evidence type="ECO:0000256" key="1">
    <source>
        <dbReference type="SAM" id="Phobius"/>
    </source>
</evidence>
<protein>
    <recommendedName>
        <fullName evidence="2">DUF6644 domain-containing protein</fullName>
    </recommendedName>
</protein>
<gene>
    <name evidence="3" type="ORF">METZ01_LOCUS95938</name>
</gene>
<feature type="transmembrane region" description="Helical" evidence="1">
    <location>
        <begin position="140"/>
        <end position="160"/>
    </location>
</feature>
<feature type="transmembrane region" description="Helical" evidence="1">
    <location>
        <begin position="24"/>
        <end position="47"/>
    </location>
</feature>
<dbReference type="EMBL" id="UINC01009613">
    <property type="protein sequence ID" value="SVA43084.1"/>
    <property type="molecule type" value="Genomic_DNA"/>
</dbReference>
<evidence type="ECO:0000313" key="3">
    <source>
        <dbReference type="EMBL" id="SVA43084.1"/>
    </source>
</evidence>
<feature type="transmembrane region" description="Helical" evidence="1">
    <location>
        <begin position="68"/>
        <end position="88"/>
    </location>
</feature>
<evidence type="ECO:0000259" key="2">
    <source>
        <dbReference type="Pfam" id="PF20349"/>
    </source>
</evidence>
<keyword evidence="1" id="KW-0472">Membrane</keyword>
<organism evidence="3">
    <name type="scientific">marine metagenome</name>
    <dbReference type="NCBI Taxonomy" id="408172"/>
    <lineage>
        <taxon>unclassified sequences</taxon>
        <taxon>metagenomes</taxon>
        <taxon>ecological metagenomes</taxon>
    </lineage>
</organism>
<reference evidence="3" key="1">
    <citation type="submission" date="2018-05" db="EMBL/GenBank/DDBJ databases">
        <authorList>
            <person name="Lanie J.A."/>
            <person name="Ng W.-L."/>
            <person name="Kazmierczak K.M."/>
            <person name="Andrzejewski T.M."/>
            <person name="Davidsen T.M."/>
            <person name="Wayne K.J."/>
            <person name="Tettelin H."/>
            <person name="Glass J.I."/>
            <person name="Rusch D."/>
            <person name="Podicherti R."/>
            <person name="Tsui H.-C.T."/>
            <person name="Winkler M.E."/>
        </authorList>
    </citation>
    <scope>NUCLEOTIDE SEQUENCE</scope>
</reference>
<sequence length="165" mass="18635">MSPLELFEWLGNTPWSIALLESLWVYPIVETTHVLTLCLFLGLIATLDLRLVGLTLRRVPVSEVAGRLLPWALGGFALMAVSGLLLFYSHPVRAYENIFFRIKIVMLVLAGLNAFVFHTTVYRRVTDWDRAPIAPLRARVAGYLSLVLWCGVVVGGRMQAYNWFN</sequence>